<evidence type="ECO:0000259" key="2">
    <source>
        <dbReference type="PROSITE" id="PS50943"/>
    </source>
</evidence>
<feature type="domain" description="HTH cro/C1-type" evidence="2">
    <location>
        <begin position="14"/>
        <end position="68"/>
    </location>
</feature>
<dbReference type="OrthoDB" id="680346at2"/>
<dbReference type="GO" id="GO:0003677">
    <property type="term" value="F:DNA binding"/>
    <property type="evidence" value="ECO:0007669"/>
    <property type="project" value="UniProtKB-KW"/>
</dbReference>
<dbReference type="SMART" id="SM00530">
    <property type="entry name" value="HTH_XRE"/>
    <property type="match status" value="1"/>
</dbReference>
<dbReference type="PANTHER" id="PTHR46797:SF1">
    <property type="entry name" value="METHYLPHOSPHONATE SYNTHASE"/>
    <property type="match status" value="1"/>
</dbReference>
<protein>
    <recommendedName>
        <fullName evidence="2">HTH cro/C1-type domain-containing protein</fullName>
    </recommendedName>
</protein>
<dbReference type="PANTHER" id="PTHR46797">
    <property type="entry name" value="HTH-TYPE TRANSCRIPTIONAL REGULATOR"/>
    <property type="match status" value="1"/>
</dbReference>
<gene>
    <name evidence="3" type="ORF">AHMF7616_05335</name>
</gene>
<dbReference type="EMBL" id="QASA01000003">
    <property type="protein sequence ID" value="RDC58701.1"/>
    <property type="molecule type" value="Genomic_DNA"/>
</dbReference>
<dbReference type="SUPFAM" id="SSF47413">
    <property type="entry name" value="lambda repressor-like DNA-binding domains"/>
    <property type="match status" value="1"/>
</dbReference>
<keyword evidence="4" id="KW-1185">Reference proteome</keyword>
<dbReference type="Gene3D" id="1.10.260.40">
    <property type="entry name" value="lambda repressor-like DNA-binding domains"/>
    <property type="match status" value="1"/>
</dbReference>
<sequence>MKNPAEISSFGRHLRKLRQERGYSQQALADEANLAKQTIYRIEKAQFTVTLDVLVSLSEALQMPLKELVDFPRES</sequence>
<dbReference type="GO" id="GO:0005829">
    <property type="term" value="C:cytosol"/>
    <property type="evidence" value="ECO:0007669"/>
    <property type="project" value="TreeGrafter"/>
</dbReference>
<dbReference type="InterPro" id="IPR010982">
    <property type="entry name" value="Lambda_DNA-bd_dom_sf"/>
</dbReference>
<accession>A0A369Q1A0</accession>
<reference evidence="3 4" key="1">
    <citation type="submission" date="2018-04" db="EMBL/GenBank/DDBJ databases">
        <title>Adhaeribacter sp. HMF7616 genome sequencing and assembly.</title>
        <authorList>
            <person name="Kang H."/>
            <person name="Kang J."/>
            <person name="Cha I."/>
            <person name="Kim H."/>
            <person name="Joh K."/>
        </authorList>
    </citation>
    <scope>NUCLEOTIDE SEQUENCE [LARGE SCALE GENOMIC DNA]</scope>
    <source>
        <strain evidence="3 4">HMF7616</strain>
    </source>
</reference>
<dbReference type="Pfam" id="PF01381">
    <property type="entry name" value="HTH_3"/>
    <property type="match status" value="1"/>
</dbReference>
<dbReference type="Proteomes" id="UP000253919">
    <property type="component" value="Unassembled WGS sequence"/>
</dbReference>
<dbReference type="InterPro" id="IPR050807">
    <property type="entry name" value="TransReg_Diox_bact_type"/>
</dbReference>
<organism evidence="3 4">
    <name type="scientific">Adhaeribacter pallidiroseus</name>
    <dbReference type="NCBI Taxonomy" id="2072847"/>
    <lineage>
        <taxon>Bacteria</taxon>
        <taxon>Pseudomonadati</taxon>
        <taxon>Bacteroidota</taxon>
        <taxon>Cytophagia</taxon>
        <taxon>Cytophagales</taxon>
        <taxon>Hymenobacteraceae</taxon>
        <taxon>Adhaeribacter</taxon>
    </lineage>
</organism>
<evidence type="ECO:0000256" key="1">
    <source>
        <dbReference type="ARBA" id="ARBA00023125"/>
    </source>
</evidence>
<dbReference type="CDD" id="cd00093">
    <property type="entry name" value="HTH_XRE"/>
    <property type="match status" value="1"/>
</dbReference>
<evidence type="ECO:0000313" key="4">
    <source>
        <dbReference type="Proteomes" id="UP000253919"/>
    </source>
</evidence>
<name>A0A369Q1A0_9BACT</name>
<dbReference type="AlphaFoldDB" id="A0A369Q1A0"/>
<evidence type="ECO:0000313" key="3">
    <source>
        <dbReference type="EMBL" id="RDC58701.1"/>
    </source>
</evidence>
<dbReference type="GO" id="GO:0003700">
    <property type="term" value="F:DNA-binding transcription factor activity"/>
    <property type="evidence" value="ECO:0007669"/>
    <property type="project" value="TreeGrafter"/>
</dbReference>
<dbReference type="RefSeq" id="WP_115375899.1">
    <property type="nucleotide sequence ID" value="NZ_QASA01000003.1"/>
</dbReference>
<dbReference type="PROSITE" id="PS50943">
    <property type="entry name" value="HTH_CROC1"/>
    <property type="match status" value="1"/>
</dbReference>
<proteinExistence type="predicted"/>
<dbReference type="InterPro" id="IPR001387">
    <property type="entry name" value="Cro/C1-type_HTH"/>
</dbReference>
<comment type="caution">
    <text evidence="3">The sequence shown here is derived from an EMBL/GenBank/DDBJ whole genome shotgun (WGS) entry which is preliminary data.</text>
</comment>
<keyword evidence="1" id="KW-0238">DNA-binding</keyword>